<keyword evidence="2" id="KW-1185">Reference proteome</keyword>
<proteinExistence type="predicted"/>
<gene>
    <name evidence="1" type="ORF">AVEN_249899_1</name>
</gene>
<sequence>MSHVRPTGTIAAMASGTEAWGGFLSLYLCVCECDNLKRNNLGTVDSRLTGIGLPGSRIIRDDPPKKEARWGRWNVREDRILLNPSYCIRLVQPTLSPDRLQLDCSENVDDEAVEQWINEDSTLECCDVLSDDDIRLFWKCG</sequence>
<dbReference type="AlphaFoldDB" id="A0A4Y2J3J9"/>
<protein>
    <submittedName>
        <fullName evidence="1">Uncharacterized protein</fullName>
    </submittedName>
</protein>
<organism evidence="1 2">
    <name type="scientific">Araneus ventricosus</name>
    <name type="common">Orbweaver spider</name>
    <name type="synonym">Epeira ventricosa</name>
    <dbReference type="NCBI Taxonomy" id="182803"/>
    <lineage>
        <taxon>Eukaryota</taxon>
        <taxon>Metazoa</taxon>
        <taxon>Ecdysozoa</taxon>
        <taxon>Arthropoda</taxon>
        <taxon>Chelicerata</taxon>
        <taxon>Arachnida</taxon>
        <taxon>Araneae</taxon>
        <taxon>Araneomorphae</taxon>
        <taxon>Entelegynae</taxon>
        <taxon>Araneoidea</taxon>
        <taxon>Araneidae</taxon>
        <taxon>Araneus</taxon>
    </lineage>
</organism>
<dbReference type="Proteomes" id="UP000499080">
    <property type="component" value="Unassembled WGS sequence"/>
</dbReference>
<evidence type="ECO:0000313" key="1">
    <source>
        <dbReference type="EMBL" id="GBM84763.1"/>
    </source>
</evidence>
<name>A0A4Y2J3J9_ARAVE</name>
<comment type="caution">
    <text evidence="1">The sequence shown here is derived from an EMBL/GenBank/DDBJ whole genome shotgun (WGS) entry which is preliminary data.</text>
</comment>
<dbReference type="EMBL" id="BGPR01003184">
    <property type="protein sequence ID" value="GBM84763.1"/>
    <property type="molecule type" value="Genomic_DNA"/>
</dbReference>
<reference evidence="1 2" key="1">
    <citation type="journal article" date="2019" name="Sci. Rep.">
        <title>Orb-weaving spider Araneus ventricosus genome elucidates the spidroin gene catalogue.</title>
        <authorList>
            <person name="Kono N."/>
            <person name="Nakamura H."/>
            <person name="Ohtoshi R."/>
            <person name="Moran D.A.P."/>
            <person name="Shinohara A."/>
            <person name="Yoshida Y."/>
            <person name="Fujiwara M."/>
            <person name="Mori M."/>
            <person name="Tomita M."/>
            <person name="Arakawa K."/>
        </authorList>
    </citation>
    <scope>NUCLEOTIDE SEQUENCE [LARGE SCALE GENOMIC DNA]</scope>
</reference>
<evidence type="ECO:0000313" key="2">
    <source>
        <dbReference type="Proteomes" id="UP000499080"/>
    </source>
</evidence>
<accession>A0A4Y2J3J9</accession>